<dbReference type="GO" id="GO:0005829">
    <property type="term" value="C:cytosol"/>
    <property type="evidence" value="ECO:0007669"/>
    <property type="project" value="TreeGrafter"/>
</dbReference>
<dbReference type="FunFam" id="1.10.1160.10:FF:000001">
    <property type="entry name" value="Glutamine--tRNA ligase"/>
    <property type="match status" value="1"/>
</dbReference>
<keyword evidence="9 13" id="KW-0648">Protein biosynthesis</keyword>
<protein>
    <recommendedName>
        <fullName evidence="3">glutamate--tRNA ligase</fullName>
        <ecNumber evidence="3">6.1.1.17</ecNumber>
    </recommendedName>
    <alternativeName>
        <fullName evidence="11">Glutamyl-tRNA synthetase</fullName>
    </alternativeName>
</protein>
<comment type="catalytic activity">
    <reaction evidence="12">
        <text>tRNA(Glu) + L-glutamate + ATP = L-glutamyl-tRNA(Glu) + AMP + diphosphate</text>
        <dbReference type="Rhea" id="RHEA:23540"/>
        <dbReference type="Rhea" id="RHEA-COMP:9663"/>
        <dbReference type="Rhea" id="RHEA-COMP:9680"/>
        <dbReference type="ChEBI" id="CHEBI:29985"/>
        <dbReference type="ChEBI" id="CHEBI:30616"/>
        <dbReference type="ChEBI" id="CHEBI:33019"/>
        <dbReference type="ChEBI" id="CHEBI:78442"/>
        <dbReference type="ChEBI" id="CHEBI:78520"/>
        <dbReference type="ChEBI" id="CHEBI:456215"/>
        <dbReference type="EC" id="6.1.1.17"/>
    </reaction>
</comment>
<dbReference type="NCBIfam" id="TIGR00463">
    <property type="entry name" value="gltX_arch"/>
    <property type="match status" value="1"/>
</dbReference>
<sequence>MATTLSISSAASPFPYAALATAAYSSNKIDISIEFDVSEQPQILHVDGKEIIAESDILEALARKSNILGDSTKSAALLALAKTLPTITSFPDLVAGLDTLDDHLAYRTFLVGHTLTVADFAVWGSIKSSTKSAGVLKNGNHPHVQRWFSFVDGLAPIQEAVTRLIEARSTKARNNKVASSFTLGLPNAIDGQVVTRFPPEPSGYLHIGHAKAAMLNQYFAQMYHGKLIIRFDDTNPSKETAEFEETILEDLRLMDIVGDQITHTSDHFQRLFDYGVEIIKRGKAYADDTERAQMQDERRNGIASKRRDATVEENLARFDEMAKGTEEGLRWCIRAKISVDDNNKALRDPVIFRTNVTPHHRTGSTWKVYPTYDFACPVVDSIEGVTHALRTNEYRDRNPQYHWMIDALGLRKVDVWDFSRLNFIYTLLSKRNLRKFVERGLVRGWDDPRFPTVRGIRRRGLTVEALRQYMLSQGPSQSVVSLEWDSIWTINKKIIDPIAPRYWAVETNNMTRVVLKGQIGTETRTNPLHKKNSDIGTKTVAYSPVIYVDQADAASFEDNEEITLMDWGNAFVRTKTTNSSGVITEISMELFLEGDFKKTKKKITWLSEPTETNPHISITLLDYDYLITKKKLEEDDDLDNFVTPVTEFKLAAVTDSNILKVKRGETIQFERKGYYILDEIVSGSSDTDKNYQFVNIPDGRVASLASKSAVVAAPSQAASSAPSQPAPTTTSKMYKVDNIYGDRPVFSDDVTKMYKVESPYKSA</sequence>
<reference evidence="16 17" key="1">
    <citation type="journal article" date="2016" name="Mol. Biol. Evol.">
        <title>Comparative Genomics of Early-Diverging Mushroom-Forming Fungi Provides Insights into the Origins of Lignocellulose Decay Capabilities.</title>
        <authorList>
            <person name="Nagy L.G."/>
            <person name="Riley R."/>
            <person name="Tritt A."/>
            <person name="Adam C."/>
            <person name="Daum C."/>
            <person name="Floudas D."/>
            <person name="Sun H."/>
            <person name="Yadav J.S."/>
            <person name="Pangilinan J."/>
            <person name="Larsson K.H."/>
            <person name="Matsuura K."/>
            <person name="Barry K."/>
            <person name="Labutti K."/>
            <person name="Kuo R."/>
            <person name="Ohm R.A."/>
            <person name="Bhattacharya S.S."/>
            <person name="Shirouzu T."/>
            <person name="Yoshinaga Y."/>
            <person name="Martin F.M."/>
            <person name="Grigoriev I.V."/>
            <person name="Hibbett D.S."/>
        </authorList>
    </citation>
    <scope>NUCLEOTIDE SEQUENCE [LARGE SCALE GENOMIC DNA]</scope>
    <source>
        <strain evidence="16 17">HHB10207 ss-3</strain>
    </source>
</reference>
<evidence type="ECO:0000259" key="15">
    <source>
        <dbReference type="PROSITE" id="PS50405"/>
    </source>
</evidence>
<name>A0A166EM28_9AGAM</name>
<evidence type="ECO:0000256" key="12">
    <source>
        <dbReference type="ARBA" id="ARBA00048351"/>
    </source>
</evidence>
<dbReference type="InterPro" id="IPR036282">
    <property type="entry name" value="Glutathione-S-Trfase_C_sf"/>
</dbReference>
<dbReference type="HAMAP" id="MF_02076">
    <property type="entry name" value="Glu_tRNA_synth_type2"/>
    <property type="match status" value="1"/>
</dbReference>
<dbReference type="GO" id="GO:0005524">
    <property type="term" value="F:ATP binding"/>
    <property type="evidence" value="ECO:0007669"/>
    <property type="project" value="UniProtKB-KW"/>
</dbReference>
<evidence type="ECO:0000256" key="11">
    <source>
        <dbReference type="ARBA" id="ARBA00030865"/>
    </source>
</evidence>
<accession>A0A166EM28</accession>
<dbReference type="EC" id="6.1.1.17" evidence="3"/>
<dbReference type="Pfam" id="PF00749">
    <property type="entry name" value="tRNA-synt_1c"/>
    <property type="match status" value="1"/>
</dbReference>
<dbReference type="SUPFAM" id="SSF52374">
    <property type="entry name" value="Nucleotidylyl transferase"/>
    <property type="match status" value="1"/>
</dbReference>
<evidence type="ECO:0000256" key="5">
    <source>
        <dbReference type="ARBA" id="ARBA00022553"/>
    </source>
</evidence>
<evidence type="ECO:0000313" key="16">
    <source>
        <dbReference type="EMBL" id="KZT39735.1"/>
    </source>
</evidence>
<feature type="region of interest" description="Disordered" evidence="14">
    <location>
        <begin position="715"/>
        <end position="735"/>
    </location>
</feature>
<evidence type="ECO:0000256" key="1">
    <source>
        <dbReference type="ARBA" id="ARBA00004496"/>
    </source>
</evidence>
<dbReference type="InterPro" id="IPR000924">
    <property type="entry name" value="Glu/Gln-tRNA-synth"/>
</dbReference>
<keyword evidence="7 13" id="KW-0547">Nucleotide-binding</keyword>
<evidence type="ECO:0000256" key="6">
    <source>
        <dbReference type="ARBA" id="ARBA00022598"/>
    </source>
</evidence>
<evidence type="ECO:0000256" key="4">
    <source>
        <dbReference type="ARBA" id="ARBA00022490"/>
    </source>
</evidence>
<dbReference type="InterPro" id="IPR011035">
    <property type="entry name" value="Ribosomal_bL25/Gln-tRNA_synth"/>
</dbReference>
<evidence type="ECO:0000256" key="8">
    <source>
        <dbReference type="ARBA" id="ARBA00022840"/>
    </source>
</evidence>
<dbReference type="InterPro" id="IPR050132">
    <property type="entry name" value="Gln/Glu-tRNA_Ligase"/>
</dbReference>
<keyword evidence="6 13" id="KW-0436">Ligase</keyword>
<dbReference type="Pfam" id="PF03950">
    <property type="entry name" value="tRNA-synt_1c_C"/>
    <property type="match status" value="1"/>
</dbReference>
<evidence type="ECO:0000256" key="13">
    <source>
        <dbReference type="RuleBase" id="RU363037"/>
    </source>
</evidence>
<feature type="domain" description="GST C-terminal" evidence="15">
    <location>
        <begin position="1"/>
        <end position="178"/>
    </location>
</feature>
<dbReference type="InterPro" id="IPR020058">
    <property type="entry name" value="Glu/Gln-tRNA-synth_Ib_cat-dom"/>
</dbReference>
<dbReference type="InterPro" id="IPR053836">
    <property type="entry name" value="Arc1-like_N"/>
</dbReference>
<dbReference type="GO" id="GO:0004818">
    <property type="term" value="F:glutamate-tRNA ligase activity"/>
    <property type="evidence" value="ECO:0007669"/>
    <property type="project" value="UniProtKB-EC"/>
</dbReference>
<dbReference type="InterPro" id="IPR004526">
    <property type="entry name" value="Glu-tRNA-synth_arc/euk"/>
</dbReference>
<evidence type="ECO:0000313" key="17">
    <source>
        <dbReference type="Proteomes" id="UP000076798"/>
    </source>
</evidence>
<dbReference type="Gene3D" id="3.90.800.10">
    <property type="entry name" value="Glutamyl-tRNA Synthetase, Domain 3"/>
    <property type="match status" value="1"/>
</dbReference>
<evidence type="ECO:0000256" key="10">
    <source>
        <dbReference type="ARBA" id="ARBA00023146"/>
    </source>
</evidence>
<dbReference type="SUPFAM" id="SSF47616">
    <property type="entry name" value="GST C-terminal domain-like"/>
    <property type="match status" value="1"/>
</dbReference>
<evidence type="ECO:0000256" key="14">
    <source>
        <dbReference type="SAM" id="MobiDB-lite"/>
    </source>
</evidence>
<dbReference type="STRING" id="1314776.A0A166EM28"/>
<dbReference type="PROSITE" id="PS50405">
    <property type="entry name" value="GST_CTER"/>
    <property type="match status" value="1"/>
</dbReference>
<evidence type="ECO:0000256" key="9">
    <source>
        <dbReference type="ARBA" id="ARBA00022917"/>
    </source>
</evidence>
<evidence type="ECO:0000256" key="3">
    <source>
        <dbReference type="ARBA" id="ARBA00012835"/>
    </source>
</evidence>
<dbReference type="GO" id="GO:0006424">
    <property type="term" value="P:glutamyl-tRNA aminoacylation"/>
    <property type="evidence" value="ECO:0007669"/>
    <property type="project" value="InterPro"/>
</dbReference>
<evidence type="ECO:0000256" key="2">
    <source>
        <dbReference type="ARBA" id="ARBA00008927"/>
    </source>
</evidence>
<dbReference type="GO" id="GO:0010494">
    <property type="term" value="C:cytoplasmic stress granule"/>
    <property type="evidence" value="ECO:0007669"/>
    <property type="project" value="UniProtKB-ARBA"/>
</dbReference>
<feature type="compositionally biased region" description="Low complexity" evidence="14">
    <location>
        <begin position="715"/>
        <end position="732"/>
    </location>
</feature>
<dbReference type="PANTHER" id="PTHR43097:SF5">
    <property type="entry name" value="GLUTAMATE--TRNA LIGASE"/>
    <property type="match status" value="1"/>
</dbReference>
<dbReference type="InterPro" id="IPR010987">
    <property type="entry name" value="Glutathione-S-Trfase_C-like"/>
</dbReference>
<dbReference type="Gene3D" id="1.10.1160.10">
    <property type="entry name" value="Glutamyl-trna Synthetase, Domain 2"/>
    <property type="match status" value="1"/>
</dbReference>
<gene>
    <name evidence="16" type="ORF">SISSUDRAFT_1032474</name>
</gene>
<dbReference type="EMBL" id="KV428042">
    <property type="protein sequence ID" value="KZT39735.1"/>
    <property type="molecule type" value="Genomic_DNA"/>
</dbReference>
<keyword evidence="8 13" id="KW-0067">ATP-binding</keyword>
<dbReference type="InterPro" id="IPR049437">
    <property type="entry name" value="tRNA-synt_1c_C2"/>
</dbReference>
<dbReference type="OrthoDB" id="10250478at2759"/>
<dbReference type="Gene3D" id="2.40.240.10">
    <property type="entry name" value="Ribosomal Protein L25, Chain P"/>
    <property type="match status" value="1"/>
</dbReference>
<dbReference type="Pfam" id="PF21972">
    <property type="entry name" value="Arc1p_N_like"/>
    <property type="match status" value="1"/>
</dbReference>
<keyword evidence="17" id="KW-1185">Reference proteome</keyword>
<comment type="similarity">
    <text evidence="2">Belongs to the class-I aminoacyl-tRNA synthetase family. Glutamate--tRNA ligase type 2 subfamily.</text>
</comment>
<dbReference type="PROSITE" id="PS00178">
    <property type="entry name" value="AA_TRNA_LIGASE_I"/>
    <property type="match status" value="1"/>
</dbReference>
<dbReference type="AlphaFoldDB" id="A0A166EM28"/>
<dbReference type="Gene3D" id="1.20.1050.130">
    <property type="match status" value="1"/>
</dbReference>
<dbReference type="SUPFAM" id="SSF50715">
    <property type="entry name" value="Ribosomal protein L25-like"/>
    <property type="match status" value="1"/>
</dbReference>
<keyword evidence="4" id="KW-0963">Cytoplasm</keyword>
<dbReference type="PRINTS" id="PR00987">
    <property type="entry name" value="TRNASYNTHGLU"/>
</dbReference>
<dbReference type="InterPro" id="IPR001412">
    <property type="entry name" value="aa-tRNA-synth_I_CS"/>
</dbReference>
<dbReference type="InterPro" id="IPR020059">
    <property type="entry name" value="Glu/Gln-tRNA-synth_Ib_codon-bd"/>
</dbReference>
<proteinExistence type="inferred from homology"/>
<dbReference type="FunFam" id="3.90.800.10:FF:000001">
    <property type="entry name" value="Glutamine--tRNA ligase"/>
    <property type="match status" value="1"/>
</dbReference>
<dbReference type="FunFam" id="3.40.50.620:FF:000070">
    <property type="entry name" value="Bifunctional glutamate/proline--tRNA ligase"/>
    <property type="match status" value="1"/>
</dbReference>
<dbReference type="Proteomes" id="UP000076798">
    <property type="component" value="Unassembled WGS sequence"/>
</dbReference>
<dbReference type="PANTHER" id="PTHR43097">
    <property type="entry name" value="GLUTAMINE-TRNA LIGASE"/>
    <property type="match status" value="1"/>
</dbReference>
<dbReference type="FunFam" id="2.40.240.10:FF:000004">
    <property type="entry name" value="Glutamyl-tRNA synthetase, cytoplasmic"/>
    <property type="match status" value="1"/>
</dbReference>
<dbReference type="GO" id="GO:0017102">
    <property type="term" value="C:methionyl glutamyl tRNA synthetase complex"/>
    <property type="evidence" value="ECO:0007669"/>
    <property type="project" value="TreeGrafter"/>
</dbReference>
<organism evidence="16 17">
    <name type="scientific">Sistotremastrum suecicum HHB10207 ss-3</name>
    <dbReference type="NCBI Taxonomy" id="1314776"/>
    <lineage>
        <taxon>Eukaryota</taxon>
        <taxon>Fungi</taxon>
        <taxon>Dikarya</taxon>
        <taxon>Basidiomycota</taxon>
        <taxon>Agaricomycotina</taxon>
        <taxon>Agaricomycetes</taxon>
        <taxon>Sistotremastrales</taxon>
        <taxon>Sistotremastraceae</taxon>
        <taxon>Sistotremastrum</taxon>
    </lineage>
</organism>
<dbReference type="InterPro" id="IPR014729">
    <property type="entry name" value="Rossmann-like_a/b/a_fold"/>
</dbReference>
<dbReference type="InterPro" id="IPR020056">
    <property type="entry name" value="Rbsml_bL25/Gln-tRNA_synth_N"/>
</dbReference>
<dbReference type="Gene3D" id="3.40.50.620">
    <property type="entry name" value="HUPs"/>
    <property type="match status" value="1"/>
</dbReference>
<dbReference type="Pfam" id="PF20974">
    <property type="entry name" value="tRNA-synt_1c_C2"/>
    <property type="match status" value="1"/>
</dbReference>
<keyword evidence="10 13" id="KW-0030">Aminoacyl-tRNA synthetase</keyword>
<evidence type="ECO:0000256" key="7">
    <source>
        <dbReference type="ARBA" id="ARBA00022741"/>
    </source>
</evidence>
<comment type="subcellular location">
    <subcellularLocation>
        <location evidence="1">Cytoplasm</location>
    </subcellularLocation>
</comment>
<keyword evidence="5" id="KW-0597">Phosphoprotein</keyword>
<dbReference type="InterPro" id="IPR020061">
    <property type="entry name" value="Glu_tRNA_lig_a-bdl"/>
</dbReference>